<name>A0ABV2RFC9_9CAUL</name>
<keyword evidence="4" id="KW-1185">Reference proteome</keyword>
<evidence type="ECO:0000313" key="4">
    <source>
        <dbReference type="Proteomes" id="UP001549313"/>
    </source>
</evidence>
<evidence type="ECO:0000256" key="1">
    <source>
        <dbReference type="SAM" id="MobiDB-lite"/>
    </source>
</evidence>
<organism evidence="3 4">
    <name type="scientific">Brevundimonas faecalis</name>
    <dbReference type="NCBI Taxonomy" id="947378"/>
    <lineage>
        <taxon>Bacteria</taxon>
        <taxon>Pseudomonadati</taxon>
        <taxon>Pseudomonadota</taxon>
        <taxon>Alphaproteobacteria</taxon>
        <taxon>Caulobacterales</taxon>
        <taxon>Caulobacteraceae</taxon>
        <taxon>Brevundimonas</taxon>
    </lineage>
</organism>
<proteinExistence type="predicted"/>
<feature type="region of interest" description="Disordered" evidence="1">
    <location>
        <begin position="24"/>
        <end position="45"/>
    </location>
</feature>
<dbReference type="EMBL" id="JBEPTF010000006">
    <property type="protein sequence ID" value="MET4685284.1"/>
    <property type="molecule type" value="Genomic_DNA"/>
</dbReference>
<dbReference type="PROSITE" id="PS51257">
    <property type="entry name" value="PROKAR_LIPOPROTEIN"/>
    <property type="match status" value="1"/>
</dbReference>
<dbReference type="Proteomes" id="UP001549313">
    <property type="component" value="Unassembled WGS sequence"/>
</dbReference>
<sequence>MRLNLLLFAAGLALAACSPTPAPETVVPSVDAPEPPPTMSISTSSCTARGGAMRQVGRAQTWRCVIKYADAGKRCTDGSQCEGDCEIAGNSGVAAGARTAGVCQADSNRFGCRTTIKDGKAEPTLCID</sequence>
<dbReference type="RefSeq" id="WP_354090250.1">
    <property type="nucleotide sequence ID" value="NZ_JBEPTF010000006.1"/>
</dbReference>
<protein>
    <submittedName>
        <fullName evidence="3">Hemolysin</fullName>
    </submittedName>
</protein>
<feature type="signal peptide" evidence="2">
    <location>
        <begin position="1"/>
        <end position="15"/>
    </location>
</feature>
<reference evidence="3 4" key="1">
    <citation type="submission" date="2024-06" db="EMBL/GenBank/DDBJ databases">
        <title>Sorghum-associated microbial communities from plants grown in Nebraska, USA.</title>
        <authorList>
            <person name="Schachtman D."/>
        </authorList>
    </citation>
    <scope>NUCLEOTIDE SEQUENCE [LARGE SCALE GENOMIC DNA]</scope>
    <source>
        <strain evidence="3 4">2814</strain>
    </source>
</reference>
<evidence type="ECO:0000256" key="2">
    <source>
        <dbReference type="SAM" id="SignalP"/>
    </source>
</evidence>
<feature type="chain" id="PRO_5045964528" evidence="2">
    <location>
        <begin position="16"/>
        <end position="128"/>
    </location>
</feature>
<comment type="caution">
    <text evidence="3">The sequence shown here is derived from an EMBL/GenBank/DDBJ whole genome shotgun (WGS) entry which is preliminary data.</text>
</comment>
<evidence type="ECO:0000313" key="3">
    <source>
        <dbReference type="EMBL" id="MET4685284.1"/>
    </source>
</evidence>
<gene>
    <name evidence="3" type="ORF">ABIE19_003235</name>
</gene>
<keyword evidence="2" id="KW-0732">Signal</keyword>
<accession>A0ABV2RFC9</accession>